<keyword evidence="4" id="KW-1185">Reference proteome</keyword>
<dbReference type="STRING" id="84724.SAMN04488564_104786"/>
<feature type="transmembrane region" description="Helical" evidence="2">
    <location>
        <begin position="42"/>
        <end position="64"/>
    </location>
</feature>
<sequence>MHGPQQPYPPRQQPNPAQHPYQQPYPFQQHPPRPPKKRRTGLIVTAVLAAVLLVGGGVTTAILIKSDGRQAIVPEPEVADTSVIAQKVERQSVKYGEMAVIDACTVMPATLLEEIGFRDAAHGWHSQSHLPQSVPVADATVKGETDAISTCLYESTAEGGIERFTLSISQLPFNDVLPADFQGKDDTPVTAAGLRAYTSPGLKPDSFNARIISADGKAEAHLGASRMSNVKEITDPKATFMKLLEGVAANLAKGPQGRTTHVHTGRYESVPNACDVLSSQLFREITNGKDSGVVEADYYERETFDRFENDKNEVRYFYSNLQECRRLSPEWFDAAERSRGQALKISLRTYRDAEMAIKDAQDCNPASPSRKITGEAVMSTEKIGDFAACSYLTGDSPTISFVAGRTQVQLTGYGDWAPDDPKTYVRTFTPIAQKMADEVRQAIG</sequence>
<feature type="region of interest" description="Disordered" evidence="1">
    <location>
        <begin position="1"/>
        <end position="38"/>
    </location>
</feature>
<name>A0A1I6EKN4_9PSEU</name>
<feature type="compositionally biased region" description="Pro residues" evidence="1">
    <location>
        <begin position="1"/>
        <end position="13"/>
    </location>
</feature>
<feature type="compositionally biased region" description="Low complexity" evidence="1">
    <location>
        <begin position="14"/>
        <end position="30"/>
    </location>
</feature>
<dbReference type="EMBL" id="FOYL01000004">
    <property type="protein sequence ID" value="SFR18339.1"/>
    <property type="molecule type" value="Genomic_DNA"/>
</dbReference>
<evidence type="ECO:0000313" key="4">
    <source>
        <dbReference type="Proteomes" id="UP000198583"/>
    </source>
</evidence>
<dbReference type="Proteomes" id="UP000198583">
    <property type="component" value="Unassembled WGS sequence"/>
</dbReference>
<reference evidence="4" key="1">
    <citation type="submission" date="2016-10" db="EMBL/GenBank/DDBJ databases">
        <authorList>
            <person name="Varghese N."/>
            <person name="Submissions S."/>
        </authorList>
    </citation>
    <scope>NUCLEOTIDE SEQUENCE [LARGE SCALE GENOMIC DNA]</scope>
    <source>
        <strain evidence="4">DSM 44232</strain>
    </source>
</reference>
<dbReference type="AlphaFoldDB" id="A0A1I6EKN4"/>
<organism evidence="3 4">
    <name type="scientific">Lentzea waywayandensis</name>
    <dbReference type="NCBI Taxonomy" id="84724"/>
    <lineage>
        <taxon>Bacteria</taxon>
        <taxon>Bacillati</taxon>
        <taxon>Actinomycetota</taxon>
        <taxon>Actinomycetes</taxon>
        <taxon>Pseudonocardiales</taxon>
        <taxon>Pseudonocardiaceae</taxon>
        <taxon>Lentzea</taxon>
    </lineage>
</organism>
<evidence type="ECO:0000256" key="2">
    <source>
        <dbReference type="SAM" id="Phobius"/>
    </source>
</evidence>
<keyword evidence="2" id="KW-0812">Transmembrane</keyword>
<keyword evidence="2" id="KW-0472">Membrane</keyword>
<accession>A0A1I6EKN4</accession>
<gene>
    <name evidence="3" type="ORF">SAMN04488564_104786</name>
</gene>
<keyword evidence="2" id="KW-1133">Transmembrane helix</keyword>
<protein>
    <submittedName>
        <fullName evidence="3">Uncharacterized protein</fullName>
    </submittedName>
</protein>
<evidence type="ECO:0000256" key="1">
    <source>
        <dbReference type="SAM" id="MobiDB-lite"/>
    </source>
</evidence>
<evidence type="ECO:0000313" key="3">
    <source>
        <dbReference type="EMBL" id="SFR18339.1"/>
    </source>
</evidence>
<proteinExistence type="predicted"/>